<dbReference type="Pfam" id="PF07811">
    <property type="entry name" value="TadE"/>
    <property type="match status" value="1"/>
</dbReference>
<reference evidence="3" key="1">
    <citation type="submission" date="2021-01" db="EMBL/GenBank/DDBJ databases">
        <title>Ramlibacter sp. strain AW1 16S ribosomal RNA gene Genome sequencing and assembly.</title>
        <authorList>
            <person name="Kang M."/>
        </authorList>
    </citation>
    <scope>NUCLEOTIDE SEQUENCE</scope>
    <source>
        <strain evidence="3">AW1</strain>
    </source>
</reference>
<keyword evidence="1" id="KW-0812">Transmembrane</keyword>
<proteinExistence type="predicted"/>
<dbReference type="RefSeq" id="WP_201682606.1">
    <property type="nucleotide sequence ID" value="NZ_JAEQNA010000001.1"/>
</dbReference>
<accession>A0A936ZLT5</accession>
<name>A0A936ZLT5_9BURK</name>
<keyword evidence="1" id="KW-1133">Transmembrane helix</keyword>
<keyword evidence="4" id="KW-1185">Reference proteome</keyword>
<protein>
    <submittedName>
        <fullName evidence="3">Pilus assembly protein</fullName>
    </submittedName>
</protein>
<dbReference type="InterPro" id="IPR012495">
    <property type="entry name" value="TadE-like_dom"/>
</dbReference>
<dbReference type="EMBL" id="JAEQNA010000001">
    <property type="protein sequence ID" value="MBL0419590.1"/>
    <property type="molecule type" value="Genomic_DNA"/>
</dbReference>
<comment type="caution">
    <text evidence="3">The sequence shown here is derived from an EMBL/GenBank/DDBJ whole genome shotgun (WGS) entry which is preliminary data.</text>
</comment>
<sequence length="148" mass="15742">MNAMKSIKQHQAGVALVEFALILPLLLILSFATVEFGRALYQFNTVAKSVRDAVRYLSVQPAGTHLTEAANLVVYGNTAGTGTPVAPGLTTSHVQPPSWQTVGTAPAMSVVTVSVSGYGFQSMFTSVFGLSFGPFTYSDIRATMRSHL</sequence>
<feature type="domain" description="TadE-like" evidence="2">
    <location>
        <begin position="13"/>
        <end position="55"/>
    </location>
</feature>
<keyword evidence="1" id="KW-0472">Membrane</keyword>
<organism evidence="3 4">
    <name type="scientific">Ramlibacter aurantiacus</name>
    <dbReference type="NCBI Taxonomy" id="2801330"/>
    <lineage>
        <taxon>Bacteria</taxon>
        <taxon>Pseudomonadati</taxon>
        <taxon>Pseudomonadota</taxon>
        <taxon>Betaproteobacteria</taxon>
        <taxon>Burkholderiales</taxon>
        <taxon>Comamonadaceae</taxon>
        <taxon>Ramlibacter</taxon>
    </lineage>
</organism>
<gene>
    <name evidence="3" type="ORF">JI739_04425</name>
</gene>
<evidence type="ECO:0000259" key="2">
    <source>
        <dbReference type="Pfam" id="PF07811"/>
    </source>
</evidence>
<evidence type="ECO:0000313" key="4">
    <source>
        <dbReference type="Proteomes" id="UP000613011"/>
    </source>
</evidence>
<dbReference type="AlphaFoldDB" id="A0A936ZLT5"/>
<feature type="transmembrane region" description="Helical" evidence="1">
    <location>
        <begin position="12"/>
        <end position="34"/>
    </location>
</feature>
<dbReference type="Proteomes" id="UP000613011">
    <property type="component" value="Unassembled WGS sequence"/>
</dbReference>
<evidence type="ECO:0000313" key="3">
    <source>
        <dbReference type="EMBL" id="MBL0419590.1"/>
    </source>
</evidence>
<evidence type="ECO:0000256" key="1">
    <source>
        <dbReference type="SAM" id="Phobius"/>
    </source>
</evidence>